<feature type="transmembrane region" description="Helical" evidence="1">
    <location>
        <begin position="115"/>
        <end position="138"/>
    </location>
</feature>
<dbReference type="InterPro" id="IPR029063">
    <property type="entry name" value="SAM-dependent_MTases_sf"/>
</dbReference>
<dbReference type="InterPro" id="IPR019410">
    <property type="entry name" value="Methyltransf_16"/>
</dbReference>
<keyword evidence="1" id="KW-1133">Transmembrane helix</keyword>
<keyword evidence="1" id="KW-0812">Transmembrane</keyword>
<organism evidence="2 3">
    <name type="scientific">Platanthera guangdongensis</name>
    <dbReference type="NCBI Taxonomy" id="2320717"/>
    <lineage>
        <taxon>Eukaryota</taxon>
        <taxon>Viridiplantae</taxon>
        <taxon>Streptophyta</taxon>
        <taxon>Embryophyta</taxon>
        <taxon>Tracheophyta</taxon>
        <taxon>Spermatophyta</taxon>
        <taxon>Magnoliopsida</taxon>
        <taxon>Liliopsida</taxon>
        <taxon>Asparagales</taxon>
        <taxon>Orchidaceae</taxon>
        <taxon>Orchidoideae</taxon>
        <taxon>Orchideae</taxon>
        <taxon>Orchidinae</taxon>
        <taxon>Platanthera</taxon>
    </lineage>
</organism>
<proteinExistence type="predicted"/>
<dbReference type="PANTHER" id="PTHR14614">
    <property type="entry name" value="HEPATOCELLULAR CARCINOMA-ASSOCIATED ANTIGEN"/>
    <property type="match status" value="1"/>
</dbReference>
<protein>
    <submittedName>
        <fullName evidence="2">Uncharacterized protein</fullName>
    </submittedName>
</protein>
<keyword evidence="3" id="KW-1185">Reference proteome</keyword>
<dbReference type="PANTHER" id="PTHR14614:SF109">
    <property type="entry name" value="RIBOSOMAL LYSINE N-METHYLTRANSFERASE 5"/>
    <property type="match status" value="1"/>
</dbReference>
<evidence type="ECO:0000313" key="2">
    <source>
        <dbReference type="EMBL" id="KAK8945504.1"/>
    </source>
</evidence>
<name>A0ABR2LNA2_9ASPA</name>
<accession>A0ABR2LNA2</accession>
<gene>
    <name evidence="2" type="ORF">KSP40_PGU009478</name>
</gene>
<reference evidence="2 3" key="1">
    <citation type="journal article" date="2022" name="Nat. Plants">
        <title>Genomes of leafy and leafless Platanthera orchids illuminate the evolution of mycoheterotrophy.</title>
        <authorList>
            <person name="Li M.H."/>
            <person name="Liu K.W."/>
            <person name="Li Z."/>
            <person name="Lu H.C."/>
            <person name="Ye Q.L."/>
            <person name="Zhang D."/>
            <person name="Wang J.Y."/>
            <person name="Li Y.F."/>
            <person name="Zhong Z.M."/>
            <person name="Liu X."/>
            <person name="Yu X."/>
            <person name="Liu D.K."/>
            <person name="Tu X.D."/>
            <person name="Liu B."/>
            <person name="Hao Y."/>
            <person name="Liao X.Y."/>
            <person name="Jiang Y.T."/>
            <person name="Sun W.H."/>
            <person name="Chen J."/>
            <person name="Chen Y.Q."/>
            <person name="Ai Y."/>
            <person name="Zhai J.W."/>
            <person name="Wu S.S."/>
            <person name="Zhou Z."/>
            <person name="Hsiao Y.Y."/>
            <person name="Wu W.L."/>
            <person name="Chen Y.Y."/>
            <person name="Lin Y.F."/>
            <person name="Hsu J.L."/>
            <person name="Li C.Y."/>
            <person name="Wang Z.W."/>
            <person name="Zhao X."/>
            <person name="Zhong W.Y."/>
            <person name="Ma X.K."/>
            <person name="Ma L."/>
            <person name="Huang J."/>
            <person name="Chen G.Z."/>
            <person name="Huang M.Z."/>
            <person name="Huang L."/>
            <person name="Peng D.H."/>
            <person name="Luo Y.B."/>
            <person name="Zou S.Q."/>
            <person name="Chen S.P."/>
            <person name="Lan S."/>
            <person name="Tsai W.C."/>
            <person name="Van de Peer Y."/>
            <person name="Liu Z.J."/>
        </authorList>
    </citation>
    <scope>NUCLEOTIDE SEQUENCE [LARGE SCALE GENOMIC DNA]</scope>
    <source>
        <strain evidence="2">Lor288</strain>
    </source>
</reference>
<evidence type="ECO:0000256" key="1">
    <source>
        <dbReference type="SAM" id="Phobius"/>
    </source>
</evidence>
<sequence>MAHAAELYIHEDSATAMMGSYGSAVRLVADAAAEILVLWATNQPAMRQHNSFVRQSSHSLSLDTCGHLLSILQSPSSMGTPGVTGAVMWDSGVVLAKFIEHAVDSKRLLLKGKKVVELGSGCGLIGCVAAILGASVILTDLHDRLKLLKKNVDANVGNQGNARGSARVMELTWGDDLGPVFLNPLPDFVIGSDVLSLIYLSIFIASVIGSDVIYSEDGVRDLIQTLRQLSGTHTTIFLAGELRNDAVLECFLEAAMEVFQIGYIDQAQWHPEYRSQRVVLFVLVKKLGQEKMPSDYLSN</sequence>
<keyword evidence="1" id="KW-0472">Membrane</keyword>
<dbReference type="Pfam" id="PF10294">
    <property type="entry name" value="Methyltransf_16"/>
    <property type="match status" value="1"/>
</dbReference>
<dbReference type="EMBL" id="JBBWWR010000017">
    <property type="protein sequence ID" value="KAK8945504.1"/>
    <property type="molecule type" value="Genomic_DNA"/>
</dbReference>
<dbReference type="Gene3D" id="3.40.50.150">
    <property type="entry name" value="Vaccinia Virus protein VP39"/>
    <property type="match status" value="1"/>
</dbReference>
<dbReference type="Proteomes" id="UP001412067">
    <property type="component" value="Unassembled WGS sequence"/>
</dbReference>
<evidence type="ECO:0000313" key="3">
    <source>
        <dbReference type="Proteomes" id="UP001412067"/>
    </source>
</evidence>
<dbReference type="SUPFAM" id="SSF53335">
    <property type="entry name" value="S-adenosyl-L-methionine-dependent methyltransferases"/>
    <property type="match status" value="1"/>
</dbReference>
<comment type="caution">
    <text evidence="2">The sequence shown here is derived from an EMBL/GenBank/DDBJ whole genome shotgun (WGS) entry which is preliminary data.</text>
</comment>
<feature type="transmembrane region" description="Helical" evidence="1">
    <location>
        <begin position="194"/>
        <end position="214"/>
    </location>
</feature>